<evidence type="ECO:0000259" key="5">
    <source>
        <dbReference type="Pfam" id="PF13476"/>
    </source>
</evidence>
<evidence type="ECO:0000313" key="6">
    <source>
        <dbReference type="EMBL" id="RDU38779.1"/>
    </source>
</evidence>
<keyword evidence="7" id="KW-1185">Reference proteome</keyword>
<comment type="caution">
    <text evidence="6">The sequence shown here is derived from an EMBL/GenBank/DDBJ whole genome shotgun (WGS) entry which is preliminary data.</text>
</comment>
<dbReference type="InterPro" id="IPR038729">
    <property type="entry name" value="Rad50/SbcC_AAA"/>
</dbReference>
<proteinExistence type="inferred from homology"/>
<feature type="coiled-coil region" evidence="4">
    <location>
        <begin position="343"/>
        <end position="435"/>
    </location>
</feature>
<dbReference type="PANTHER" id="PTHR32114">
    <property type="entry name" value="ABC TRANSPORTER ABCH.3"/>
    <property type="match status" value="1"/>
</dbReference>
<evidence type="ECO:0000256" key="2">
    <source>
        <dbReference type="ARBA" id="ARBA00011322"/>
    </source>
</evidence>
<dbReference type="AlphaFoldDB" id="A0A3D8GX47"/>
<dbReference type="RefSeq" id="WP_115450694.1">
    <property type="nucleotide sequence ID" value="NZ_QNQT01000001.1"/>
</dbReference>
<dbReference type="InterPro" id="IPR027417">
    <property type="entry name" value="P-loop_NTPase"/>
</dbReference>
<organism evidence="6 7">
    <name type="scientific">Neobacillus piezotolerans</name>
    <dbReference type="NCBI Taxonomy" id="2259171"/>
    <lineage>
        <taxon>Bacteria</taxon>
        <taxon>Bacillati</taxon>
        <taxon>Bacillota</taxon>
        <taxon>Bacilli</taxon>
        <taxon>Bacillales</taxon>
        <taxon>Bacillaceae</taxon>
        <taxon>Neobacillus</taxon>
    </lineage>
</organism>
<gene>
    <name evidence="6" type="ORF">DRW41_04255</name>
</gene>
<sequence>MRPITLTMQAFGPYAGTETIHFSSLGNRTMFVISGKTGSGKTTIFDAISYAIYGKASGEDRTGADLRSQFAKDDVITEVSLEFSLRDKRYIIVRTPQQERRKERGEGTRTLPATATLYMVDGQGRQQLLASKVTEVEERIKEIMLIDSNQFRQILMIPQGEFRKLLTSDSKDKEVILQRLFHTQIYKLVEEKLRNEAQDLKKKVEDRIAKRSDELKRIQASFNEELIALLEAGSVNDNLILPMLADEISEMAAEIDVLTERVSAKREEQDKLKQHYFAAEAILKQFRDKEALEAKKQMLESRKDLFLEKEKQNALARKAALLASQEELCHRLKKEVDGARVSVSGLEESLKRLMELKAAREREYELEKNREKERQDLLEQANKLLNMKDDVHSFADVQENLSRAESMLEQKKSRLAVVESRLAETEREEKALLLKKVEIDQAKIAKVENERSFEKVENTLGLLVKLEGLKGRSAQASSELERKKTAFVSAENGFLEARRLVEQLEERWLKGQASILAATIEAGDPCPVCGSNHHPAPAHGTGEDIPDEQALRLAKQQASRVEQDKVKAETAYLEAKSAASRLSEDVEAATSELGINAPGFISEGEETFRVSLLDEKKALSTAKEQIASILSQETNVAKQLSGMEETKGSMQKELEGLRGEIGDLSVRIAELKVQFNRMLAIVPEGLRSVPVYEKTLKDVRSRHEQLVKQLEQAQKLFQDVVEKSGAEAARLDDARGYFAKKEKELADERESFRTQMYARGFKNYSAYESARLREEEIARVEEEVRTYNEEVKVCAELLAELSAKLAGVQPPNLEAISEALAALAAEIDSLQKRGTDLYLRKNQNEEIQHRVEDLNREMKQLEERYSIVGHLSDISRGQNSYRLTFERFVLAAFLDDILREANGRLSKMTSGRFQLRRKTDRSKGNVQSGLELLVFDQYTSQERHVKTLSGGESFKAALSLALGLADVVQANAGGVSLETMFIDEGFGTLDPESLEQAIDALIDIQSSGRLVGIISHVPELKERIDARLEVTSTQSGSKTEFVIGV</sequence>
<dbReference type="GO" id="GO:0006302">
    <property type="term" value="P:double-strand break repair"/>
    <property type="evidence" value="ECO:0007669"/>
    <property type="project" value="InterPro"/>
</dbReference>
<name>A0A3D8GX47_9BACI</name>
<evidence type="ECO:0000256" key="3">
    <source>
        <dbReference type="ARBA" id="ARBA00013368"/>
    </source>
</evidence>
<dbReference type="OrthoDB" id="9795626at2"/>
<dbReference type="Pfam" id="PF13476">
    <property type="entry name" value="AAA_23"/>
    <property type="match status" value="1"/>
</dbReference>
<feature type="coiled-coil region" evidence="4">
    <location>
        <begin position="770"/>
        <end position="871"/>
    </location>
</feature>
<feature type="coiled-coil region" evidence="4">
    <location>
        <begin position="190"/>
        <end position="221"/>
    </location>
</feature>
<comment type="similarity">
    <text evidence="1">Belongs to the SMC family. SbcC subfamily.</text>
</comment>
<dbReference type="EMBL" id="QNQT01000001">
    <property type="protein sequence ID" value="RDU38779.1"/>
    <property type="molecule type" value="Genomic_DNA"/>
</dbReference>
<dbReference type="GO" id="GO:0016887">
    <property type="term" value="F:ATP hydrolysis activity"/>
    <property type="evidence" value="ECO:0007669"/>
    <property type="project" value="InterPro"/>
</dbReference>
<dbReference type="SUPFAM" id="SSF52540">
    <property type="entry name" value="P-loop containing nucleoside triphosphate hydrolases"/>
    <property type="match status" value="2"/>
</dbReference>
<keyword evidence="4" id="KW-0175">Coiled coil</keyword>
<evidence type="ECO:0000256" key="4">
    <source>
        <dbReference type="SAM" id="Coils"/>
    </source>
</evidence>
<reference evidence="6 7" key="1">
    <citation type="submission" date="2018-07" db="EMBL/GenBank/DDBJ databases">
        <title>Bacillus sp. YLB-04 draft genome sequence.</title>
        <authorList>
            <person name="Yu L."/>
            <person name="Tang X."/>
        </authorList>
    </citation>
    <scope>NUCLEOTIDE SEQUENCE [LARGE SCALE GENOMIC DNA]</scope>
    <source>
        <strain evidence="6 7">YLB-04</strain>
    </source>
</reference>
<feature type="domain" description="Rad50/SbcC-type AAA" evidence="5">
    <location>
        <begin position="6"/>
        <end position="215"/>
    </location>
</feature>
<dbReference type="Pfam" id="PF13558">
    <property type="entry name" value="SbcC_Walker_B"/>
    <property type="match status" value="1"/>
</dbReference>
<evidence type="ECO:0000313" key="7">
    <source>
        <dbReference type="Proteomes" id="UP000257144"/>
    </source>
</evidence>
<feature type="coiled-coil region" evidence="4">
    <location>
        <begin position="640"/>
        <end position="723"/>
    </location>
</feature>
<comment type="subunit">
    <text evidence="2">Heterodimer of SbcC and SbcD.</text>
</comment>
<accession>A0A3D8GX47</accession>
<dbReference type="PANTHER" id="PTHR32114:SF2">
    <property type="entry name" value="ABC TRANSPORTER ABCH.3"/>
    <property type="match status" value="1"/>
</dbReference>
<dbReference type="Gene3D" id="3.40.50.300">
    <property type="entry name" value="P-loop containing nucleotide triphosphate hydrolases"/>
    <property type="match status" value="2"/>
</dbReference>
<evidence type="ECO:0000256" key="1">
    <source>
        <dbReference type="ARBA" id="ARBA00006930"/>
    </source>
</evidence>
<protein>
    <recommendedName>
        <fullName evidence="3">Nuclease SbcCD subunit C</fullName>
    </recommendedName>
</protein>
<feature type="coiled-coil region" evidence="4">
    <location>
        <begin position="248"/>
        <end position="309"/>
    </location>
</feature>
<dbReference type="Proteomes" id="UP000257144">
    <property type="component" value="Unassembled WGS sequence"/>
</dbReference>